<protein>
    <submittedName>
        <fullName evidence="14">Cation/H+ exchanger 3</fullName>
    </submittedName>
</protein>
<dbReference type="GO" id="GO:0006813">
    <property type="term" value="P:potassium ion transport"/>
    <property type="evidence" value="ECO:0007669"/>
    <property type="project" value="UniProtKB-KW"/>
</dbReference>
<feature type="transmembrane region" description="Helical" evidence="11">
    <location>
        <begin position="154"/>
        <end position="178"/>
    </location>
</feature>
<keyword evidence="9 11" id="KW-0472">Membrane</keyword>
<evidence type="ECO:0000313" key="16">
    <source>
        <dbReference type="Proteomes" id="UP000002051"/>
    </source>
</evidence>
<dbReference type="GO" id="GO:0006885">
    <property type="term" value="P:regulation of pH"/>
    <property type="evidence" value="ECO:0000318"/>
    <property type="project" value="GO_Central"/>
</dbReference>
<dbReference type="eggNOG" id="KOG1650">
    <property type="taxonomic scope" value="Eukaryota"/>
</dbReference>
<gene>
    <name evidence="14" type="ordered locus">MTR_7g099750</name>
</gene>
<dbReference type="InterPro" id="IPR050794">
    <property type="entry name" value="CPA2_transporter"/>
</dbReference>
<reference evidence="14 16" key="2">
    <citation type="journal article" date="2014" name="BMC Genomics">
        <title>An improved genome release (version Mt4.0) for the model legume Medicago truncatula.</title>
        <authorList>
            <person name="Tang H."/>
            <person name="Krishnakumar V."/>
            <person name="Bidwell S."/>
            <person name="Rosen B."/>
            <person name="Chan A."/>
            <person name="Zhou S."/>
            <person name="Gentzbittel L."/>
            <person name="Childs K.L."/>
            <person name="Yandell M."/>
            <person name="Gundlach H."/>
            <person name="Mayer K.F."/>
            <person name="Schwartz D.C."/>
            <person name="Town C.D."/>
        </authorList>
    </citation>
    <scope>GENOME REANNOTATION</scope>
    <source>
        <strain evidence="15 16">cv. Jemalong A17</strain>
    </source>
</reference>
<evidence type="ECO:0000256" key="11">
    <source>
        <dbReference type="SAM" id="Phobius"/>
    </source>
</evidence>
<dbReference type="Pfam" id="PF00999">
    <property type="entry name" value="Na_H_Exchanger"/>
    <property type="match status" value="1"/>
</dbReference>
<dbReference type="InterPro" id="IPR006153">
    <property type="entry name" value="Cation/H_exchanger_TM"/>
</dbReference>
<evidence type="ECO:0000256" key="2">
    <source>
        <dbReference type="ARBA" id="ARBA00022448"/>
    </source>
</evidence>
<comment type="similarity">
    <text evidence="10">Belongs to the monovalent cation:proton antiporter 2 (CPA2) transporter (TC 2.A.37) family. CHX (TC 2.A.37.4) subfamily.</text>
</comment>
<feature type="transmembrane region" description="Helical" evidence="11">
    <location>
        <begin position="226"/>
        <end position="247"/>
    </location>
</feature>
<keyword evidence="4" id="KW-0633">Potassium transport</keyword>
<feature type="transmembrane region" description="Helical" evidence="11">
    <location>
        <begin position="24"/>
        <end position="43"/>
    </location>
</feature>
<feature type="transmembrane region" description="Helical" evidence="11">
    <location>
        <begin position="120"/>
        <end position="142"/>
    </location>
</feature>
<evidence type="ECO:0000256" key="5">
    <source>
        <dbReference type="ARBA" id="ARBA00022692"/>
    </source>
</evidence>
<feature type="domain" description="Cation/H+ exchanger transmembrane" evidence="12">
    <location>
        <begin position="42"/>
        <end position="419"/>
    </location>
</feature>
<reference evidence="15" key="3">
    <citation type="submission" date="2015-04" db="UniProtKB">
        <authorList>
            <consortium name="EnsemblPlants"/>
        </authorList>
    </citation>
    <scope>IDENTIFICATION</scope>
    <source>
        <strain evidence="15">cv. Jemalong A17</strain>
    </source>
</reference>
<evidence type="ECO:0000259" key="13">
    <source>
        <dbReference type="Pfam" id="PF23256"/>
    </source>
</evidence>
<accession>A0A0C3WDL1</accession>
<comment type="subcellular location">
    <subcellularLocation>
        <location evidence="1">Membrane</location>
        <topology evidence="1">Multi-pass membrane protein</topology>
    </subcellularLocation>
</comment>
<dbReference type="GO" id="GO:0098662">
    <property type="term" value="P:inorganic cation transmembrane transport"/>
    <property type="evidence" value="ECO:0000318"/>
    <property type="project" value="GO_Central"/>
</dbReference>
<dbReference type="PaxDb" id="3880-AES81712"/>
<dbReference type="FunFam" id="1.20.1530.20:FF:000003">
    <property type="entry name" value="Cation/H(+) antiporter 15"/>
    <property type="match status" value="1"/>
</dbReference>
<keyword evidence="2" id="KW-0813">Transport</keyword>
<evidence type="ECO:0000313" key="15">
    <source>
        <dbReference type="EnsemblPlants" id="AES81712"/>
    </source>
</evidence>
<proteinExistence type="inferred from homology"/>
<dbReference type="PANTHER" id="PTHR32468:SF0">
    <property type="entry name" value="K(+)_H(+) ANTIPORTER 1"/>
    <property type="match status" value="1"/>
</dbReference>
<feature type="transmembrane region" description="Helical" evidence="11">
    <location>
        <begin position="190"/>
        <end position="214"/>
    </location>
</feature>
<evidence type="ECO:0000256" key="3">
    <source>
        <dbReference type="ARBA" id="ARBA00022449"/>
    </source>
</evidence>
<feature type="transmembrane region" description="Helical" evidence="11">
    <location>
        <begin position="259"/>
        <end position="289"/>
    </location>
</feature>
<dbReference type="InterPro" id="IPR057291">
    <property type="entry name" value="CHX17_2nd"/>
</dbReference>
<dbReference type="EnsemblPlants" id="AES81712">
    <property type="protein sequence ID" value="AES81712"/>
    <property type="gene ID" value="MTR_7g099750"/>
</dbReference>
<evidence type="ECO:0000313" key="14">
    <source>
        <dbReference type="EMBL" id="AES81712.2"/>
    </source>
</evidence>
<accession>G7KZM7</accession>
<evidence type="ECO:0000256" key="6">
    <source>
        <dbReference type="ARBA" id="ARBA00022958"/>
    </source>
</evidence>
<keyword evidence="5 11" id="KW-0812">Transmembrane</keyword>
<dbReference type="GO" id="GO:0016020">
    <property type="term" value="C:membrane"/>
    <property type="evidence" value="ECO:0007669"/>
    <property type="project" value="UniProtKB-SubCell"/>
</dbReference>
<evidence type="ECO:0000256" key="10">
    <source>
        <dbReference type="ARBA" id="ARBA00038341"/>
    </source>
</evidence>
<dbReference type="HOGENOM" id="CLU_005126_6_2_1"/>
<dbReference type="Gene3D" id="1.20.1530.20">
    <property type="match status" value="1"/>
</dbReference>
<feature type="domain" description="Cation/H(+) antiporter central" evidence="13">
    <location>
        <begin position="465"/>
        <end position="608"/>
    </location>
</feature>
<keyword evidence="6" id="KW-0630">Potassium</keyword>
<dbReference type="Pfam" id="PF23256">
    <property type="entry name" value="CHX17_2nd"/>
    <property type="match status" value="1"/>
</dbReference>
<reference evidence="14 16" key="1">
    <citation type="journal article" date="2011" name="Nature">
        <title>The Medicago genome provides insight into the evolution of rhizobial symbioses.</title>
        <authorList>
            <person name="Young N.D."/>
            <person name="Debelle F."/>
            <person name="Oldroyd G.E."/>
            <person name="Geurts R."/>
            <person name="Cannon S.B."/>
            <person name="Udvardi M.K."/>
            <person name="Benedito V.A."/>
            <person name="Mayer K.F."/>
            <person name="Gouzy J."/>
            <person name="Schoof H."/>
            <person name="Van de Peer Y."/>
            <person name="Proost S."/>
            <person name="Cook D.R."/>
            <person name="Meyers B.C."/>
            <person name="Spannagl M."/>
            <person name="Cheung F."/>
            <person name="De Mita S."/>
            <person name="Krishnakumar V."/>
            <person name="Gundlach H."/>
            <person name="Zhou S."/>
            <person name="Mudge J."/>
            <person name="Bharti A.K."/>
            <person name="Murray J.D."/>
            <person name="Naoumkina M.A."/>
            <person name="Rosen B."/>
            <person name="Silverstein K.A."/>
            <person name="Tang H."/>
            <person name="Rombauts S."/>
            <person name="Zhao P.X."/>
            <person name="Zhou P."/>
            <person name="Barbe V."/>
            <person name="Bardou P."/>
            <person name="Bechner M."/>
            <person name="Bellec A."/>
            <person name="Berger A."/>
            <person name="Berges H."/>
            <person name="Bidwell S."/>
            <person name="Bisseling T."/>
            <person name="Choisne N."/>
            <person name="Couloux A."/>
            <person name="Denny R."/>
            <person name="Deshpande S."/>
            <person name="Dai X."/>
            <person name="Doyle J.J."/>
            <person name="Dudez A.M."/>
            <person name="Farmer A.D."/>
            <person name="Fouteau S."/>
            <person name="Franken C."/>
            <person name="Gibelin C."/>
            <person name="Gish J."/>
            <person name="Goldstein S."/>
            <person name="Gonzalez A.J."/>
            <person name="Green P.J."/>
            <person name="Hallab A."/>
            <person name="Hartog M."/>
            <person name="Hua A."/>
            <person name="Humphray S.J."/>
            <person name="Jeong D.H."/>
            <person name="Jing Y."/>
            <person name="Jocker A."/>
            <person name="Kenton S.M."/>
            <person name="Kim D.J."/>
            <person name="Klee K."/>
            <person name="Lai H."/>
            <person name="Lang C."/>
            <person name="Lin S."/>
            <person name="Macmil S.L."/>
            <person name="Magdelenat G."/>
            <person name="Matthews L."/>
            <person name="McCorrison J."/>
            <person name="Monaghan E.L."/>
            <person name="Mun J.H."/>
            <person name="Najar F.Z."/>
            <person name="Nicholson C."/>
            <person name="Noirot C."/>
            <person name="O'Bleness M."/>
            <person name="Paule C.R."/>
            <person name="Poulain J."/>
            <person name="Prion F."/>
            <person name="Qin B."/>
            <person name="Qu C."/>
            <person name="Retzel E.F."/>
            <person name="Riddle C."/>
            <person name="Sallet E."/>
            <person name="Samain S."/>
            <person name="Samson N."/>
            <person name="Sanders I."/>
            <person name="Saurat O."/>
            <person name="Scarpelli C."/>
            <person name="Schiex T."/>
            <person name="Segurens B."/>
            <person name="Severin A.J."/>
            <person name="Sherrier D.J."/>
            <person name="Shi R."/>
            <person name="Sims S."/>
            <person name="Singer S.R."/>
            <person name="Sinharoy S."/>
            <person name="Sterck L."/>
            <person name="Viollet A."/>
            <person name="Wang B.B."/>
            <person name="Wang K."/>
            <person name="Wang M."/>
            <person name="Wang X."/>
            <person name="Warfsmann J."/>
            <person name="Weissenbach J."/>
            <person name="White D.D."/>
            <person name="White J.D."/>
            <person name="Wiley G.B."/>
            <person name="Wincker P."/>
            <person name="Xing Y."/>
            <person name="Yang L."/>
            <person name="Yao Z."/>
            <person name="Ying F."/>
            <person name="Zhai J."/>
            <person name="Zhou L."/>
            <person name="Zuber A."/>
            <person name="Denarie J."/>
            <person name="Dixon R.A."/>
            <person name="May G.D."/>
            <person name="Schwartz D.C."/>
            <person name="Rogers J."/>
            <person name="Quetier F."/>
            <person name="Town C.D."/>
            <person name="Roe B.A."/>
        </authorList>
    </citation>
    <scope>NUCLEOTIDE SEQUENCE [LARGE SCALE GENOMIC DNA]</scope>
    <source>
        <strain evidence="14">A17</strain>
        <strain evidence="15 16">cv. Jemalong A17</strain>
    </source>
</reference>
<sequence length="844" mass="92388">MPVNITSIKTSSDGIWQGDNPLNFAFPLLIIQTTLVLVVSRSLAFLFKPLRQPKVIAEIVGGILLGPSALGRNKDYLQRIFPRWSMPTLESVASIGLLFFLFLVGLELDLNSIRRSGKRAFSIAACGISLPFVSGIGVAIVFRKTIDGADKAGFSTFLVFMGVALSITAFPVLGRILAELKLLTTRVGETAMAAAAFDDLTAWILLALAIALAGKESDDGDGKSPLVAVWVLLCGAGFVAFMMIFIYKSLENEAVNEVYISLTLAGVMVSGFIIDFIGIHAIFGAFVFGLTIPKNGNFSKKLIERIEDFVMGLLLPLYFASSGLKTDVTKISGGKAWGLLVLVISVACAGKIIGIFVVALMWRIPARESITLGVLMNTKGLVELILLNIGKEKKVLNDEIFAIMVLMALFTTFITTPLVMAIYKPAVDKNAVDDLQILACIHGSTNIPSIINLIESTRSTKNSLLKLFIMQLVELTERSSSIVMVQRARKNGFPFFNQFNREEWHSRIVGAFHQASSQSGKVIVQSTTAISSLSTMHEDICHIADEKRVTLIILPFHKHWRMEEVDDEDDNESHAVSENAGNEWIGVNKRVLKNAPCSVGVLVDRGYGLGSKNLGLDGSIAQRICIVFFGGPDDREALELGKIMAEHPAIAVTVVRFVKQNEMIGNNIVLLQSPYQNTDESYSFSVAKMNRQIEQVMLQINLVLSMFLALIEEIIELDEKAMEGRRKCGETVKYIEKGGANIVEEVITLGENTDYDLIVVGKGRFPSIMVAELAERRAEHAELGPIGDILTSSTGRKMVSSILVIQQHDVTLTEDAPMYTVKVHDENVVEVSSGRHEITIVNAM</sequence>
<evidence type="ECO:0000256" key="4">
    <source>
        <dbReference type="ARBA" id="ARBA00022538"/>
    </source>
</evidence>
<name>G7KZM7_MEDTR</name>
<dbReference type="PANTHER" id="PTHR32468">
    <property type="entry name" value="CATION/H + ANTIPORTER"/>
    <property type="match status" value="1"/>
</dbReference>
<keyword evidence="7 11" id="KW-1133">Transmembrane helix</keyword>
<feature type="transmembrane region" description="Helical" evidence="11">
    <location>
        <begin position="309"/>
        <end position="324"/>
    </location>
</feature>
<dbReference type="AlphaFoldDB" id="G7KZM7"/>
<dbReference type="GO" id="GO:0015297">
    <property type="term" value="F:antiporter activity"/>
    <property type="evidence" value="ECO:0007669"/>
    <property type="project" value="UniProtKB-KW"/>
</dbReference>
<keyword evidence="3" id="KW-0050">Antiport</keyword>
<organism evidence="14 16">
    <name type="scientific">Medicago truncatula</name>
    <name type="common">Barrel medic</name>
    <name type="synonym">Medicago tribuloides</name>
    <dbReference type="NCBI Taxonomy" id="3880"/>
    <lineage>
        <taxon>Eukaryota</taxon>
        <taxon>Viridiplantae</taxon>
        <taxon>Streptophyta</taxon>
        <taxon>Embryophyta</taxon>
        <taxon>Tracheophyta</taxon>
        <taxon>Spermatophyta</taxon>
        <taxon>Magnoliopsida</taxon>
        <taxon>eudicotyledons</taxon>
        <taxon>Gunneridae</taxon>
        <taxon>Pentapetalae</taxon>
        <taxon>rosids</taxon>
        <taxon>fabids</taxon>
        <taxon>Fabales</taxon>
        <taxon>Fabaceae</taxon>
        <taxon>Papilionoideae</taxon>
        <taxon>50 kb inversion clade</taxon>
        <taxon>NPAAA clade</taxon>
        <taxon>Hologalegina</taxon>
        <taxon>IRL clade</taxon>
        <taxon>Trifolieae</taxon>
        <taxon>Medicago</taxon>
    </lineage>
</organism>
<dbReference type="ExpressionAtlas" id="G7KZM7">
    <property type="expression patterns" value="differential"/>
</dbReference>
<evidence type="ECO:0000256" key="1">
    <source>
        <dbReference type="ARBA" id="ARBA00004141"/>
    </source>
</evidence>
<dbReference type="EMBL" id="CM001223">
    <property type="protein sequence ID" value="AES81712.2"/>
    <property type="molecule type" value="Genomic_DNA"/>
</dbReference>
<evidence type="ECO:0000256" key="8">
    <source>
        <dbReference type="ARBA" id="ARBA00023065"/>
    </source>
</evidence>
<keyword evidence="16" id="KW-1185">Reference proteome</keyword>
<dbReference type="GO" id="GO:0012505">
    <property type="term" value="C:endomembrane system"/>
    <property type="evidence" value="ECO:0000318"/>
    <property type="project" value="GO_Central"/>
</dbReference>
<dbReference type="InterPro" id="IPR038770">
    <property type="entry name" value="Na+/solute_symporter_sf"/>
</dbReference>
<evidence type="ECO:0000259" key="12">
    <source>
        <dbReference type="Pfam" id="PF00999"/>
    </source>
</evidence>
<dbReference type="GO" id="GO:1902600">
    <property type="term" value="P:proton transmembrane transport"/>
    <property type="evidence" value="ECO:0007669"/>
    <property type="project" value="InterPro"/>
</dbReference>
<feature type="transmembrane region" description="Helical" evidence="11">
    <location>
        <begin position="370"/>
        <end position="389"/>
    </location>
</feature>
<evidence type="ECO:0000256" key="9">
    <source>
        <dbReference type="ARBA" id="ARBA00023136"/>
    </source>
</evidence>
<feature type="transmembrane region" description="Helical" evidence="11">
    <location>
        <begin position="336"/>
        <end position="364"/>
    </location>
</feature>
<keyword evidence="8" id="KW-0406">Ion transport</keyword>
<dbReference type="Proteomes" id="UP000002051">
    <property type="component" value="Unassembled WGS sequence"/>
</dbReference>
<feature type="transmembrane region" description="Helical" evidence="11">
    <location>
        <begin position="91"/>
        <end position="108"/>
    </location>
</feature>
<evidence type="ECO:0000256" key="7">
    <source>
        <dbReference type="ARBA" id="ARBA00022989"/>
    </source>
</evidence>
<feature type="transmembrane region" description="Helical" evidence="11">
    <location>
        <begin position="401"/>
        <end position="423"/>
    </location>
</feature>